<evidence type="ECO:0000313" key="5">
    <source>
        <dbReference type="Proteomes" id="UP000247591"/>
    </source>
</evidence>
<feature type="transmembrane region" description="Helical" evidence="2">
    <location>
        <begin position="166"/>
        <end position="185"/>
    </location>
</feature>
<dbReference type="SMART" id="SM00014">
    <property type="entry name" value="acidPPc"/>
    <property type="match status" value="1"/>
</dbReference>
<evidence type="ECO:0000313" key="4">
    <source>
        <dbReference type="EMBL" id="PYE17560.1"/>
    </source>
</evidence>
<dbReference type="Gene3D" id="1.20.144.10">
    <property type="entry name" value="Phosphatidic acid phosphatase type 2/haloperoxidase"/>
    <property type="match status" value="2"/>
</dbReference>
<dbReference type="InterPro" id="IPR000326">
    <property type="entry name" value="PAP2/HPO"/>
</dbReference>
<dbReference type="PANTHER" id="PTHR14969">
    <property type="entry name" value="SPHINGOSINE-1-PHOSPHATE PHOSPHOHYDROLASE"/>
    <property type="match status" value="1"/>
</dbReference>
<evidence type="ECO:0000256" key="2">
    <source>
        <dbReference type="SAM" id="Phobius"/>
    </source>
</evidence>
<organism evidence="4 5">
    <name type="scientific">Williamsia limnetica</name>
    <dbReference type="NCBI Taxonomy" id="882452"/>
    <lineage>
        <taxon>Bacteria</taxon>
        <taxon>Bacillati</taxon>
        <taxon>Actinomycetota</taxon>
        <taxon>Actinomycetes</taxon>
        <taxon>Mycobacteriales</taxon>
        <taxon>Nocardiaceae</taxon>
        <taxon>Williamsia</taxon>
    </lineage>
</organism>
<feature type="transmembrane region" description="Helical" evidence="2">
    <location>
        <begin position="34"/>
        <end position="61"/>
    </location>
</feature>
<feature type="compositionally biased region" description="Basic and acidic residues" evidence="1">
    <location>
        <begin position="209"/>
        <end position="221"/>
    </location>
</feature>
<keyword evidence="2" id="KW-1133">Transmembrane helix</keyword>
<name>A0A318RL84_WILLI</name>
<dbReference type="Pfam" id="PF01569">
    <property type="entry name" value="PAP2"/>
    <property type="match status" value="1"/>
</dbReference>
<dbReference type="EMBL" id="QJSP01000006">
    <property type="protein sequence ID" value="PYE17560.1"/>
    <property type="molecule type" value="Genomic_DNA"/>
</dbReference>
<dbReference type="PANTHER" id="PTHR14969:SF13">
    <property type="entry name" value="AT30094P"/>
    <property type="match status" value="1"/>
</dbReference>
<protein>
    <submittedName>
        <fullName evidence="4">Undecaprenyl-diphosphatase</fullName>
    </submittedName>
</protein>
<dbReference type="Proteomes" id="UP000247591">
    <property type="component" value="Unassembled WGS sequence"/>
</dbReference>
<feature type="transmembrane region" description="Helical" evidence="2">
    <location>
        <begin position="68"/>
        <end position="89"/>
    </location>
</feature>
<dbReference type="SUPFAM" id="SSF48317">
    <property type="entry name" value="Acid phosphatase/Vanadium-dependent haloperoxidase"/>
    <property type="match status" value="1"/>
</dbReference>
<comment type="caution">
    <text evidence="4">The sequence shown here is derived from an EMBL/GenBank/DDBJ whole genome shotgun (WGS) entry which is preliminary data.</text>
</comment>
<feature type="domain" description="Phosphatidic acid phosphatase type 2/haloperoxidase" evidence="3">
    <location>
        <begin position="68"/>
        <end position="181"/>
    </location>
</feature>
<feature type="region of interest" description="Disordered" evidence="1">
    <location>
        <begin position="191"/>
        <end position="221"/>
    </location>
</feature>
<gene>
    <name evidence="4" type="ORF">DFR67_106264</name>
</gene>
<keyword evidence="2" id="KW-0472">Membrane</keyword>
<dbReference type="AlphaFoldDB" id="A0A318RL84"/>
<keyword evidence="2" id="KW-0812">Transmembrane</keyword>
<reference evidence="4 5" key="1">
    <citation type="submission" date="2018-06" db="EMBL/GenBank/DDBJ databases">
        <title>Genomic Encyclopedia of Type Strains, Phase IV (KMG-IV): sequencing the most valuable type-strain genomes for metagenomic binning, comparative biology and taxonomic classification.</title>
        <authorList>
            <person name="Goeker M."/>
        </authorList>
    </citation>
    <scope>NUCLEOTIDE SEQUENCE [LARGE SCALE GENOMIC DNA]</scope>
    <source>
        <strain evidence="4 5">DSM 45521</strain>
    </source>
</reference>
<feature type="transmembrane region" description="Helical" evidence="2">
    <location>
        <begin position="109"/>
        <end position="130"/>
    </location>
</feature>
<evidence type="ECO:0000256" key="1">
    <source>
        <dbReference type="SAM" id="MobiDB-lite"/>
    </source>
</evidence>
<dbReference type="CDD" id="cd03392">
    <property type="entry name" value="PAP2_like_2"/>
    <property type="match status" value="1"/>
</dbReference>
<dbReference type="RefSeq" id="WP_245937910.1">
    <property type="nucleotide sequence ID" value="NZ_QJSP01000006.1"/>
</dbReference>
<dbReference type="InterPro" id="IPR036938">
    <property type="entry name" value="PAP2/HPO_sf"/>
</dbReference>
<evidence type="ECO:0000259" key="3">
    <source>
        <dbReference type="SMART" id="SM00014"/>
    </source>
</evidence>
<accession>A0A318RL84</accession>
<sequence>MSSVAEVVETDEVFGPDQAVLDWMVDHRTDFWNWVMKAITTLGNTGVLTAIAVVAAVILAGNRQWRPALLVSIGSLVGSIIMFGLKQLIERPRPPIPERMVELSSYSFPSGHAMSSTVVYGLIAVSAYWCSAWVRAHRWVLITAPLLALAIGFSRVYLGAHWMTDVLAGWAFGAIYLAVVAFLVLRTDPAGPPGSRGGQPTSAGPPRSSRTDPPRGRPDRS</sequence>
<proteinExistence type="predicted"/>
<feature type="transmembrane region" description="Helical" evidence="2">
    <location>
        <begin position="139"/>
        <end position="160"/>
    </location>
</feature>
<keyword evidence="5" id="KW-1185">Reference proteome</keyword>